<gene>
    <name evidence="7" type="primary">cobL_3</name>
    <name evidence="7" type="ORF">GALL_241370</name>
</gene>
<dbReference type="InterPro" id="IPR000878">
    <property type="entry name" value="4pyrrol_Mease"/>
</dbReference>
<dbReference type="Pfam" id="PF01135">
    <property type="entry name" value="PCMT"/>
    <property type="match status" value="1"/>
</dbReference>
<dbReference type="PANTHER" id="PTHR43182:SF1">
    <property type="entry name" value="COBALT-PRECORRIN-7 C(5)-METHYLTRANSFERASE"/>
    <property type="match status" value="1"/>
</dbReference>
<keyword evidence="3 7" id="KW-0489">Methyltransferase</keyword>
<dbReference type="InterPro" id="IPR006365">
    <property type="entry name" value="Cbl_synth_CobL"/>
</dbReference>
<evidence type="ECO:0000256" key="5">
    <source>
        <dbReference type="ARBA" id="ARBA00022691"/>
    </source>
</evidence>
<dbReference type="InterPro" id="IPR014008">
    <property type="entry name" value="Cbl_synth_MTase_CbiT"/>
</dbReference>
<dbReference type="PANTHER" id="PTHR43182">
    <property type="entry name" value="COBALT-PRECORRIN-6B C(15)-METHYLTRANSFERASE (DECARBOXYLATING)"/>
    <property type="match status" value="1"/>
</dbReference>
<dbReference type="NCBIfam" id="TIGR02467">
    <property type="entry name" value="CbiE"/>
    <property type="match status" value="1"/>
</dbReference>
<dbReference type="Gene3D" id="3.40.1010.10">
    <property type="entry name" value="Cobalt-precorrin-4 Transmethylase, Domain 1"/>
    <property type="match status" value="1"/>
</dbReference>
<protein>
    <submittedName>
        <fullName evidence="7">Precorrin-6Y C(5,15)-methyltransferase</fullName>
        <ecNumber evidence="7">2.1.1.132</ecNumber>
    </submittedName>
</protein>
<dbReference type="SUPFAM" id="SSF53335">
    <property type="entry name" value="S-adenosyl-L-methionine-dependent methyltransferases"/>
    <property type="match status" value="1"/>
</dbReference>
<dbReference type="CDD" id="cd02440">
    <property type="entry name" value="AdoMet_MTases"/>
    <property type="match status" value="1"/>
</dbReference>
<accession>A0A1J5S0T6</accession>
<sequence>MSDMNAPDFAVKRDPIPCRVIGVLDDGAASLSATALAHLHAAQVVIGATRTLALFEDDIAPDAVRHDLTGRLSAVPEWIRAARANHLSVVLLATGDPLCHGIASYLASRLCIEAVEVLPNVSTLQLACARIGLAWQDARIVSIHSKDAGEWIPGATPSHGLYELTQALRQHDRLAVLTSPDNTPDRVARLLVAEGLGDDFRIAVAERLCTSEERVLTDLLPAEAAQRRFADPNVVLMWRTRARPNPVRFGLADAAYIQRQPDKGLITKQEVRAVSLARMQLRADSLVWDIGAGSGSVGIEAARLCPQGHVWAIEKNEADAANTRQNVQAFGISNHTLLHGKAPEGLDAWPDPDAVFIGGSGGELAELLALCLRRLKPTGWLVMNFVTLENLAVATQTLSALNATWDVLQLQAARSKPILHMHRMAAENPVWIVCAQADPPLPQPACTDVGEGARP</sequence>
<dbReference type="SUPFAM" id="SSF53790">
    <property type="entry name" value="Tetrapyrrole methylase"/>
    <property type="match status" value="1"/>
</dbReference>
<keyword evidence="5" id="KW-0949">S-adenosyl-L-methionine</keyword>
<dbReference type="InterPro" id="IPR029063">
    <property type="entry name" value="SAM-dependent_MTases_sf"/>
</dbReference>
<comment type="pathway">
    <text evidence="1">Cofactor biosynthesis; adenosylcobalamin biosynthesis.</text>
</comment>
<dbReference type="GO" id="GO:0032259">
    <property type="term" value="P:methylation"/>
    <property type="evidence" value="ECO:0007669"/>
    <property type="project" value="UniProtKB-KW"/>
</dbReference>
<dbReference type="EC" id="2.1.1.132" evidence="7"/>
<evidence type="ECO:0000256" key="1">
    <source>
        <dbReference type="ARBA" id="ARBA00004953"/>
    </source>
</evidence>
<dbReference type="Gene3D" id="3.40.50.150">
    <property type="entry name" value="Vaccinia Virus protein VP39"/>
    <property type="match status" value="1"/>
</dbReference>
<keyword evidence="4 7" id="KW-0808">Transferase</keyword>
<name>A0A1J5S0T6_9ZZZZ</name>
<dbReference type="UniPathway" id="UPA00148"/>
<keyword evidence="2" id="KW-0169">Cobalamin biosynthesis</keyword>
<dbReference type="GO" id="GO:0008276">
    <property type="term" value="F:protein methyltransferase activity"/>
    <property type="evidence" value="ECO:0007669"/>
    <property type="project" value="InterPro"/>
</dbReference>
<reference evidence="7" key="1">
    <citation type="submission" date="2016-10" db="EMBL/GenBank/DDBJ databases">
        <title>Sequence of Gallionella enrichment culture.</title>
        <authorList>
            <person name="Poehlein A."/>
            <person name="Muehling M."/>
            <person name="Daniel R."/>
        </authorList>
    </citation>
    <scope>NUCLEOTIDE SEQUENCE</scope>
</reference>
<evidence type="ECO:0000259" key="6">
    <source>
        <dbReference type="Pfam" id="PF00590"/>
    </source>
</evidence>
<dbReference type="InterPro" id="IPR012818">
    <property type="entry name" value="CbiE"/>
</dbReference>
<proteinExistence type="predicted"/>
<dbReference type="PIRSF" id="PIRSF036428">
    <property type="entry name" value="CobL"/>
    <property type="match status" value="1"/>
</dbReference>
<dbReference type="InterPro" id="IPR050714">
    <property type="entry name" value="Cobalamin_biosynth_MTase"/>
</dbReference>
<dbReference type="InterPro" id="IPR014776">
    <property type="entry name" value="4pyrrole_Mease_sub2"/>
</dbReference>
<evidence type="ECO:0000313" key="7">
    <source>
        <dbReference type="EMBL" id="OIQ93949.1"/>
    </source>
</evidence>
<evidence type="ECO:0000256" key="2">
    <source>
        <dbReference type="ARBA" id="ARBA00022573"/>
    </source>
</evidence>
<dbReference type="GO" id="GO:0046025">
    <property type="term" value="F:precorrin-6Y C5,15-methyltransferase (decarboxylating) activity"/>
    <property type="evidence" value="ECO:0007669"/>
    <property type="project" value="UniProtKB-EC"/>
</dbReference>
<dbReference type="InterPro" id="IPR014777">
    <property type="entry name" value="4pyrrole_Mease_sub1"/>
</dbReference>
<dbReference type="EMBL" id="MLJW01000197">
    <property type="protein sequence ID" value="OIQ93949.1"/>
    <property type="molecule type" value="Genomic_DNA"/>
</dbReference>
<feature type="domain" description="Tetrapyrrole methylase" evidence="6">
    <location>
        <begin position="20"/>
        <end position="219"/>
    </location>
</feature>
<dbReference type="GO" id="GO:0009236">
    <property type="term" value="P:cobalamin biosynthetic process"/>
    <property type="evidence" value="ECO:0007669"/>
    <property type="project" value="UniProtKB-UniPathway"/>
</dbReference>
<dbReference type="NCBIfam" id="TIGR02469">
    <property type="entry name" value="CbiT"/>
    <property type="match status" value="1"/>
</dbReference>
<dbReference type="Pfam" id="PF00590">
    <property type="entry name" value="TP_methylase"/>
    <property type="match status" value="1"/>
</dbReference>
<dbReference type="Gene3D" id="3.30.950.10">
    <property type="entry name" value="Methyltransferase, Cobalt-precorrin-4 Transmethylase, Domain 2"/>
    <property type="match status" value="1"/>
</dbReference>
<comment type="caution">
    <text evidence="7">The sequence shown here is derived from an EMBL/GenBank/DDBJ whole genome shotgun (WGS) entry which is preliminary data.</text>
</comment>
<dbReference type="CDD" id="cd11644">
    <property type="entry name" value="Precorrin-6Y-MT"/>
    <property type="match status" value="1"/>
</dbReference>
<dbReference type="InterPro" id="IPR035996">
    <property type="entry name" value="4pyrrol_Methylase_sf"/>
</dbReference>
<evidence type="ECO:0000256" key="3">
    <source>
        <dbReference type="ARBA" id="ARBA00022603"/>
    </source>
</evidence>
<evidence type="ECO:0000256" key="4">
    <source>
        <dbReference type="ARBA" id="ARBA00022679"/>
    </source>
</evidence>
<organism evidence="7">
    <name type="scientific">mine drainage metagenome</name>
    <dbReference type="NCBI Taxonomy" id="410659"/>
    <lineage>
        <taxon>unclassified sequences</taxon>
        <taxon>metagenomes</taxon>
        <taxon>ecological metagenomes</taxon>
    </lineage>
</organism>
<dbReference type="AlphaFoldDB" id="A0A1J5S0T6"/>